<feature type="non-terminal residue" evidence="3">
    <location>
        <position position="1"/>
    </location>
</feature>
<feature type="compositionally biased region" description="Low complexity" evidence="1">
    <location>
        <begin position="48"/>
        <end position="57"/>
    </location>
</feature>
<proteinExistence type="predicted"/>
<evidence type="ECO:0000313" key="4">
    <source>
        <dbReference type="Proteomes" id="UP000324897"/>
    </source>
</evidence>
<dbReference type="EMBL" id="RWGY01000029">
    <property type="protein sequence ID" value="TVU18785.1"/>
    <property type="molecule type" value="Genomic_DNA"/>
</dbReference>
<reference evidence="3 4" key="1">
    <citation type="journal article" date="2019" name="Sci. Rep.">
        <title>A high-quality genome of Eragrostis curvula grass provides insights into Poaceae evolution and supports new strategies to enhance forage quality.</title>
        <authorList>
            <person name="Carballo J."/>
            <person name="Santos B.A.C.M."/>
            <person name="Zappacosta D."/>
            <person name="Garbus I."/>
            <person name="Selva J.P."/>
            <person name="Gallo C.A."/>
            <person name="Diaz A."/>
            <person name="Albertini E."/>
            <person name="Caccamo M."/>
            <person name="Echenique V."/>
        </authorList>
    </citation>
    <scope>NUCLEOTIDE SEQUENCE [LARGE SCALE GENOMIC DNA]</scope>
    <source>
        <strain evidence="4">cv. Victoria</strain>
        <tissue evidence="3">Leaf</tissue>
    </source>
</reference>
<dbReference type="InterPro" id="IPR029466">
    <property type="entry name" value="NAM-associated_C"/>
</dbReference>
<accession>A0A5J9U5D4</accession>
<evidence type="ECO:0000259" key="2">
    <source>
        <dbReference type="Pfam" id="PF14303"/>
    </source>
</evidence>
<dbReference type="PANTHER" id="PTHR45125:SF3">
    <property type="entry name" value="NO-APICAL-MERISTEM-ASSOCIATED CARBOXY-TERMINAL DOMAIN PROTEIN"/>
    <property type="match status" value="1"/>
</dbReference>
<dbReference type="AlphaFoldDB" id="A0A5J9U5D4"/>
<evidence type="ECO:0000313" key="3">
    <source>
        <dbReference type="EMBL" id="TVU18785.1"/>
    </source>
</evidence>
<feature type="compositionally biased region" description="Low complexity" evidence="1">
    <location>
        <begin position="1"/>
        <end position="21"/>
    </location>
</feature>
<feature type="compositionally biased region" description="Basic and acidic residues" evidence="1">
    <location>
        <begin position="299"/>
        <end position="323"/>
    </location>
</feature>
<dbReference type="Proteomes" id="UP000324897">
    <property type="component" value="Chromosome 7"/>
</dbReference>
<dbReference type="OrthoDB" id="674687at2759"/>
<gene>
    <name evidence="3" type="ORF">EJB05_34898</name>
</gene>
<feature type="region of interest" description="Disordered" evidence="1">
    <location>
        <begin position="111"/>
        <end position="131"/>
    </location>
</feature>
<feature type="compositionally biased region" description="Acidic residues" evidence="1">
    <location>
        <begin position="274"/>
        <end position="283"/>
    </location>
</feature>
<comment type="caution">
    <text evidence="3">The sequence shown here is derived from an EMBL/GenBank/DDBJ whole genome shotgun (WGS) entry which is preliminary data.</text>
</comment>
<feature type="region of interest" description="Disordered" evidence="1">
    <location>
        <begin position="252"/>
        <end position="323"/>
    </location>
</feature>
<feature type="domain" description="No apical meristem-associated C-terminal" evidence="2">
    <location>
        <begin position="233"/>
        <end position="312"/>
    </location>
</feature>
<evidence type="ECO:0000256" key="1">
    <source>
        <dbReference type="SAM" id="MobiDB-lite"/>
    </source>
</evidence>
<dbReference type="Gramene" id="TVU18785">
    <property type="protein sequence ID" value="TVU18785"/>
    <property type="gene ID" value="EJB05_34898"/>
</dbReference>
<feature type="region of interest" description="Disordered" evidence="1">
    <location>
        <begin position="1"/>
        <end position="63"/>
    </location>
</feature>
<dbReference type="Pfam" id="PF14303">
    <property type="entry name" value="NAM-associated"/>
    <property type="match status" value="1"/>
</dbReference>
<keyword evidence="4" id="KW-1185">Reference proteome</keyword>
<organism evidence="3 4">
    <name type="scientific">Eragrostis curvula</name>
    <name type="common">weeping love grass</name>
    <dbReference type="NCBI Taxonomy" id="38414"/>
    <lineage>
        <taxon>Eukaryota</taxon>
        <taxon>Viridiplantae</taxon>
        <taxon>Streptophyta</taxon>
        <taxon>Embryophyta</taxon>
        <taxon>Tracheophyta</taxon>
        <taxon>Spermatophyta</taxon>
        <taxon>Magnoliopsida</taxon>
        <taxon>Liliopsida</taxon>
        <taxon>Poales</taxon>
        <taxon>Poaceae</taxon>
        <taxon>PACMAD clade</taxon>
        <taxon>Chloridoideae</taxon>
        <taxon>Eragrostideae</taxon>
        <taxon>Eragrostidinae</taxon>
        <taxon>Eragrostis</taxon>
    </lineage>
</organism>
<protein>
    <recommendedName>
        <fullName evidence="2">No apical meristem-associated C-terminal domain-containing protein</fullName>
    </recommendedName>
</protein>
<sequence>MAPAVPAMAAPAELARTTPARARARGKAASYRLPRPAGTTSAKRKRGAAGAATTTATLPSPPCLVPSASGTMNADGDVSMGSAPQVLDEMTQRRESFVDLMNESDDVVVTQDASTPITRNQKEPKTKGPNYSIKEDESLVLAWEEVTLDPVAGNDQEGDTYWARIAEKYNACGHTHRPIGSLQHCWGYIQECCSRWAGCLEQVEGNRPSGTVIQDEVGIAQVLYKQRDTRRHKNFSLFHCWELVKDNEKWKTRNDTPIPTFKTPGKSSNSSSPDFDDKEEEETEGRGRSPTSSSRPPGRKQEKERVKKQEKGAVYKEVIRRSL</sequence>
<name>A0A5J9U5D4_9POAL</name>
<dbReference type="PANTHER" id="PTHR45125">
    <property type="entry name" value="F21J9.4-RELATED"/>
    <property type="match status" value="1"/>
</dbReference>